<dbReference type="AlphaFoldDB" id="A0A5N5QX00"/>
<dbReference type="Pfam" id="PF02112">
    <property type="entry name" value="PDEase_II"/>
    <property type="match status" value="2"/>
</dbReference>
<dbReference type="PANTHER" id="PTHR28283">
    <property type="entry name" value="3',5'-CYCLIC-NUCLEOTIDE PHOSPHODIESTERASE 1"/>
    <property type="match status" value="1"/>
</dbReference>
<comment type="caution">
    <text evidence="2">The sequence shown here is derived from an EMBL/GenBank/DDBJ whole genome shotgun (WGS) entry which is preliminary data.</text>
</comment>
<feature type="compositionally biased region" description="Low complexity" evidence="1">
    <location>
        <begin position="456"/>
        <end position="469"/>
    </location>
</feature>
<dbReference type="GO" id="GO:1902660">
    <property type="term" value="P:negative regulation of glucose mediated signaling pathway"/>
    <property type="evidence" value="ECO:0007669"/>
    <property type="project" value="TreeGrafter"/>
</dbReference>
<dbReference type="CDD" id="cd07735">
    <property type="entry name" value="class_II_PDE_MBL-fold"/>
    <property type="match status" value="1"/>
</dbReference>
<reference evidence="2 3" key="1">
    <citation type="journal article" date="2019" name="Fungal Biol. Biotechnol.">
        <title>Draft genome sequence of fastidious pathogen Ceratobasidium theobromae, which causes vascular-streak dieback in Theobroma cacao.</title>
        <authorList>
            <person name="Ali S.S."/>
            <person name="Asman A."/>
            <person name="Shao J."/>
            <person name="Firmansyah A.P."/>
            <person name="Susilo A.W."/>
            <person name="Rosmana A."/>
            <person name="McMahon P."/>
            <person name="Junaid M."/>
            <person name="Guest D."/>
            <person name="Kheng T.Y."/>
            <person name="Meinhardt L.W."/>
            <person name="Bailey B.A."/>
        </authorList>
    </citation>
    <scope>NUCLEOTIDE SEQUENCE [LARGE SCALE GENOMIC DNA]</scope>
    <source>
        <strain evidence="2 3">CT2</strain>
    </source>
</reference>
<gene>
    <name evidence="2" type="ORF">CTheo_365</name>
</gene>
<dbReference type="PRINTS" id="PR00388">
    <property type="entry name" value="PDIESTERASE2"/>
</dbReference>
<accession>A0A5N5QX00</accession>
<proteinExistence type="predicted"/>
<dbReference type="GO" id="GO:0047555">
    <property type="term" value="F:3',5'-cyclic-GMP phosphodiesterase activity"/>
    <property type="evidence" value="ECO:0007669"/>
    <property type="project" value="TreeGrafter"/>
</dbReference>
<feature type="region of interest" description="Disordered" evidence="1">
    <location>
        <begin position="176"/>
        <end position="196"/>
    </location>
</feature>
<sequence length="610" mass="65761">MSGTHTRKKRRMDTPGDFNLVVVGCGGGHDETNLSGYLLKPKDKPWSAGLLSLEAGSGYGALKRLLSTTHPHLFSSLFAPSNTKSSKLPPSSHDSPTLSPTDKAYTVFSYLRAYLLTHAHLDHAASLIISSGSLPGPARYILGARSVLEDLEQCIWGPGRCWPNIVGWEHATSEAVNENEHDRVGPKGVGSGSGPKADVNTAGGILRSLKVAASLPGDPIGDRDEEYTPIGLGMDEVFVRVVPVSHGCGPSRQSYPQNKVIPCSDGHNGHPPNAEEVYRSSAFFVRHGRTRHEFLFFGDVEADPVSPSSASNTSTPQPVLGPSSRPLLLPIWQHAAHLFTSNRLRTLLIECSYPAGRPEAQLFGHLSVERLRKEMRVLAREVVKLRKLDRTPKEENMGHPLNGEIPSEPADEDVKPRMVSVRPTAPRRSRRTHTHIEHPNQPHSTKGSKRKAGSGPSSTSTQTPRQQPQALGPSTSAPDVLASTNVERNLSTDPLNGTLTGLCVIVIHCKEPAPGFDLAGAPTIADFIVRQLKEGAAGSDKVVLGPDELGIEYVAAHQGDEFGESSINIASLFQLGRAASTHVIMTGIRVCAAGWRMRGFGWRGFKSSLL</sequence>
<organism evidence="2 3">
    <name type="scientific">Ceratobasidium theobromae</name>
    <dbReference type="NCBI Taxonomy" id="1582974"/>
    <lineage>
        <taxon>Eukaryota</taxon>
        <taxon>Fungi</taxon>
        <taxon>Dikarya</taxon>
        <taxon>Basidiomycota</taxon>
        <taxon>Agaricomycotina</taxon>
        <taxon>Agaricomycetes</taxon>
        <taxon>Cantharellales</taxon>
        <taxon>Ceratobasidiaceae</taxon>
        <taxon>Ceratobasidium</taxon>
    </lineage>
</organism>
<evidence type="ECO:0000313" key="3">
    <source>
        <dbReference type="Proteomes" id="UP000383932"/>
    </source>
</evidence>
<feature type="region of interest" description="Disordered" evidence="1">
    <location>
        <begin position="390"/>
        <end position="479"/>
    </location>
</feature>
<dbReference type="OrthoDB" id="258495at2759"/>
<evidence type="ECO:0000256" key="1">
    <source>
        <dbReference type="SAM" id="MobiDB-lite"/>
    </source>
</evidence>
<protein>
    <recommendedName>
        <fullName evidence="4">3',5'-cyclic-nucleotide phosphodiesterase</fullName>
    </recommendedName>
</protein>
<name>A0A5N5QX00_9AGAM</name>
<keyword evidence="3" id="KW-1185">Reference proteome</keyword>
<dbReference type="GO" id="GO:0004115">
    <property type="term" value="F:3',5'-cyclic-AMP phosphodiesterase activity"/>
    <property type="evidence" value="ECO:0007669"/>
    <property type="project" value="InterPro"/>
</dbReference>
<dbReference type="EMBL" id="SSOP01000003">
    <property type="protein sequence ID" value="KAB5596093.1"/>
    <property type="molecule type" value="Genomic_DNA"/>
</dbReference>
<dbReference type="Proteomes" id="UP000383932">
    <property type="component" value="Unassembled WGS sequence"/>
</dbReference>
<dbReference type="GO" id="GO:0006198">
    <property type="term" value="P:cAMP catabolic process"/>
    <property type="evidence" value="ECO:0007669"/>
    <property type="project" value="InterPro"/>
</dbReference>
<dbReference type="PANTHER" id="PTHR28283:SF1">
    <property type="entry name" value="3',5'-CYCLIC-NUCLEOTIDE PHOSPHODIESTERASE 1"/>
    <property type="match status" value="1"/>
</dbReference>
<evidence type="ECO:0000313" key="2">
    <source>
        <dbReference type="EMBL" id="KAB5596093.1"/>
    </source>
</evidence>
<dbReference type="InterPro" id="IPR000396">
    <property type="entry name" value="Pdiesterase2"/>
</dbReference>
<evidence type="ECO:0008006" key="4">
    <source>
        <dbReference type="Google" id="ProtNLM"/>
    </source>
</evidence>